<feature type="compositionally biased region" description="Acidic residues" evidence="1">
    <location>
        <begin position="128"/>
        <end position="137"/>
    </location>
</feature>
<comment type="caution">
    <text evidence="2">The sequence shown here is derived from an EMBL/GenBank/DDBJ whole genome shotgun (WGS) entry which is preliminary data.</text>
</comment>
<gene>
    <name evidence="2" type="ORF">H4Q32_014437</name>
</gene>
<keyword evidence="3" id="KW-1185">Reference proteome</keyword>
<reference evidence="2 3" key="1">
    <citation type="submission" date="2022-01" db="EMBL/GenBank/DDBJ databases">
        <title>A high-quality chromosome-level genome assembly of rohu carp, Labeo rohita.</title>
        <authorList>
            <person name="Arick M.A. II"/>
            <person name="Hsu C.-Y."/>
            <person name="Magbanua Z."/>
            <person name="Pechanova O."/>
            <person name="Grover C."/>
            <person name="Miller E."/>
            <person name="Thrash A."/>
            <person name="Ezzel L."/>
            <person name="Alam S."/>
            <person name="Benzie J."/>
            <person name="Hamilton M."/>
            <person name="Karsi A."/>
            <person name="Lawrence M.L."/>
            <person name="Peterson D.G."/>
        </authorList>
    </citation>
    <scope>NUCLEOTIDE SEQUENCE [LARGE SCALE GENOMIC DNA]</scope>
    <source>
        <strain evidence="3">BAU-BD-2019</strain>
        <tissue evidence="2">Blood</tissue>
    </source>
</reference>
<feature type="compositionally biased region" description="Basic and acidic residues" evidence="1">
    <location>
        <begin position="180"/>
        <end position="192"/>
    </location>
</feature>
<feature type="compositionally biased region" description="Pro residues" evidence="1">
    <location>
        <begin position="301"/>
        <end position="310"/>
    </location>
</feature>
<evidence type="ECO:0000313" key="2">
    <source>
        <dbReference type="EMBL" id="KAI2651701.1"/>
    </source>
</evidence>
<proteinExistence type="predicted"/>
<sequence length="502" mass="52763">MNLASVSVVPRRGNTILKGFTIFIFQNSRDLEDYVEEFVDTCHCASCDDVCLMEGFRCGLDDDLRLVMPRGDPCWTLQRYINFALWTSGSTFTLGEAEEDSKLVQPHLADVSQQDPEPSPPPPRLAEPEPEPTTDGEPEPRATEPSPLGVIEREIATEPEPIKSDQVREPATMPAMGDVPVEREGAEDSTAHCTAEGERCLELGLLEIELDLTDFTEDIHVELPACSEQYACLDFPPTLPVLSPPVGPAASASPLLSPDRPAAHPQPTICVVGSLRVCQSPSASWLEDPSSLPPASESWTPPRPFDPAAPPRLSAPSFPPSPVGPPAPLSLQLCLGLHSFGCASSLRPTGSVGLLPPSSSASVLCRSGSAAALWISASASVARALGSALALRIFSVALDLRLSVSASGSTSTFSATVGRPPGVVSPSPTMAPPSIGSAMGYHHGCGLGPTWLLLLRVPSVPSLAPPSVRPTLDTSVSSLAPPSVVTTLDFVCCLPPRSPSSA</sequence>
<name>A0ABQ8LPA6_LABRO</name>
<organism evidence="2 3">
    <name type="scientific">Labeo rohita</name>
    <name type="common">Indian major carp</name>
    <name type="synonym">Cyprinus rohita</name>
    <dbReference type="NCBI Taxonomy" id="84645"/>
    <lineage>
        <taxon>Eukaryota</taxon>
        <taxon>Metazoa</taxon>
        <taxon>Chordata</taxon>
        <taxon>Craniata</taxon>
        <taxon>Vertebrata</taxon>
        <taxon>Euteleostomi</taxon>
        <taxon>Actinopterygii</taxon>
        <taxon>Neopterygii</taxon>
        <taxon>Teleostei</taxon>
        <taxon>Ostariophysi</taxon>
        <taxon>Cypriniformes</taxon>
        <taxon>Cyprinidae</taxon>
        <taxon>Labeoninae</taxon>
        <taxon>Labeonini</taxon>
        <taxon>Labeo</taxon>
    </lineage>
</organism>
<feature type="region of interest" description="Disordered" evidence="1">
    <location>
        <begin position="284"/>
        <end position="321"/>
    </location>
</feature>
<feature type="region of interest" description="Disordered" evidence="1">
    <location>
        <begin position="108"/>
        <end position="192"/>
    </location>
</feature>
<evidence type="ECO:0000256" key="1">
    <source>
        <dbReference type="SAM" id="MobiDB-lite"/>
    </source>
</evidence>
<protein>
    <submittedName>
        <fullName evidence="2">Zinc finger C3H1 domain-containing protein</fullName>
    </submittedName>
</protein>
<dbReference type="Proteomes" id="UP000830375">
    <property type="component" value="Unassembled WGS sequence"/>
</dbReference>
<feature type="compositionally biased region" description="Basic and acidic residues" evidence="1">
    <location>
        <begin position="151"/>
        <end position="168"/>
    </location>
</feature>
<dbReference type="EMBL" id="JACTAM010000020">
    <property type="protein sequence ID" value="KAI2651701.1"/>
    <property type="molecule type" value="Genomic_DNA"/>
</dbReference>
<accession>A0ABQ8LPA6</accession>
<evidence type="ECO:0000313" key="3">
    <source>
        <dbReference type="Proteomes" id="UP000830375"/>
    </source>
</evidence>